<name>A0A1R3I2E0_COCAP</name>
<feature type="domain" description="Protein kinase" evidence="6">
    <location>
        <begin position="83"/>
        <end position="176"/>
    </location>
</feature>
<evidence type="ECO:0000256" key="2">
    <source>
        <dbReference type="ARBA" id="ARBA00022527"/>
    </source>
</evidence>
<keyword evidence="2" id="KW-0418">Kinase</keyword>
<evidence type="ECO:0000256" key="1">
    <source>
        <dbReference type="ARBA" id="ARBA00004193"/>
    </source>
</evidence>
<keyword evidence="2" id="KW-0723">Serine/threonine-protein kinase</keyword>
<keyword evidence="3" id="KW-0472">Membrane</keyword>
<dbReference type="OrthoDB" id="4062651at2759"/>
<dbReference type="InterPro" id="IPR001245">
    <property type="entry name" value="Ser-Thr/Tyr_kinase_cat_dom"/>
</dbReference>
<dbReference type="Proteomes" id="UP000188268">
    <property type="component" value="Unassembled WGS sequence"/>
</dbReference>
<dbReference type="SUPFAM" id="SSF56112">
    <property type="entry name" value="Protein kinase-like (PK-like)"/>
    <property type="match status" value="1"/>
</dbReference>
<dbReference type="PROSITE" id="PS00107">
    <property type="entry name" value="PROTEIN_KINASE_ATP"/>
    <property type="match status" value="1"/>
</dbReference>
<keyword evidence="2" id="KW-0808">Transferase</keyword>
<dbReference type="FunFam" id="3.30.200.20:FF:000266">
    <property type="entry name" value="probable serine/threonine-protein kinase RLCKVII"/>
    <property type="match status" value="1"/>
</dbReference>
<dbReference type="Gene3D" id="3.30.200.20">
    <property type="entry name" value="Phosphorylase Kinase, domain 1"/>
    <property type="match status" value="1"/>
</dbReference>
<dbReference type="GO" id="GO:0004674">
    <property type="term" value="F:protein serine/threonine kinase activity"/>
    <property type="evidence" value="ECO:0007669"/>
    <property type="project" value="UniProtKB-KW"/>
</dbReference>
<evidence type="ECO:0000256" key="4">
    <source>
        <dbReference type="ARBA" id="ARBA00023288"/>
    </source>
</evidence>
<dbReference type="Pfam" id="PF07714">
    <property type="entry name" value="PK_Tyr_Ser-Thr"/>
    <property type="match status" value="1"/>
</dbReference>
<dbReference type="GO" id="GO:0005886">
    <property type="term" value="C:plasma membrane"/>
    <property type="evidence" value="ECO:0007669"/>
    <property type="project" value="UniProtKB-SubCell"/>
</dbReference>
<evidence type="ECO:0000313" key="7">
    <source>
        <dbReference type="EMBL" id="OMO76752.1"/>
    </source>
</evidence>
<organism evidence="7 8">
    <name type="scientific">Corchorus capsularis</name>
    <name type="common">Jute</name>
    <dbReference type="NCBI Taxonomy" id="210143"/>
    <lineage>
        <taxon>Eukaryota</taxon>
        <taxon>Viridiplantae</taxon>
        <taxon>Streptophyta</taxon>
        <taxon>Embryophyta</taxon>
        <taxon>Tracheophyta</taxon>
        <taxon>Spermatophyta</taxon>
        <taxon>Magnoliopsida</taxon>
        <taxon>eudicotyledons</taxon>
        <taxon>Gunneridae</taxon>
        <taxon>Pentapetalae</taxon>
        <taxon>rosids</taxon>
        <taxon>malvids</taxon>
        <taxon>Malvales</taxon>
        <taxon>Malvaceae</taxon>
        <taxon>Grewioideae</taxon>
        <taxon>Apeibeae</taxon>
        <taxon>Corchorus</taxon>
    </lineage>
</organism>
<dbReference type="STRING" id="210143.A0A1R3I2E0"/>
<dbReference type="Gramene" id="OMO76752">
    <property type="protein sequence ID" value="OMO76752"/>
    <property type="gene ID" value="CCACVL1_15440"/>
</dbReference>
<dbReference type="GO" id="GO:0005524">
    <property type="term" value="F:ATP binding"/>
    <property type="evidence" value="ECO:0007669"/>
    <property type="project" value="UniProtKB-UniRule"/>
</dbReference>
<evidence type="ECO:0000313" key="8">
    <source>
        <dbReference type="Proteomes" id="UP000188268"/>
    </source>
</evidence>
<accession>A0A1R3I2E0</accession>
<keyword evidence="8" id="KW-1185">Reference proteome</keyword>
<comment type="caution">
    <text evidence="7">The sequence shown here is derived from an EMBL/GenBank/DDBJ whole genome shotgun (WGS) entry which is preliminary data.</text>
</comment>
<keyword evidence="5" id="KW-0067">ATP-binding</keyword>
<dbReference type="AlphaFoldDB" id="A0A1R3I2E0"/>
<keyword evidence="4" id="KW-0449">Lipoprotein</keyword>
<dbReference type="OMA" id="LIECCID"/>
<comment type="subcellular location">
    <subcellularLocation>
        <location evidence="1">Cell membrane</location>
        <topology evidence="1">Lipid-anchor</topology>
    </subcellularLocation>
</comment>
<dbReference type="InterPro" id="IPR000719">
    <property type="entry name" value="Prot_kinase_dom"/>
</dbReference>
<dbReference type="PROSITE" id="PS50011">
    <property type="entry name" value="PROTEIN_KINASE_DOM"/>
    <property type="match status" value="1"/>
</dbReference>
<evidence type="ECO:0000259" key="6">
    <source>
        <dbReference type="PROSITE" id="PS50011"/>
    </source>
</evidence>
<keyword evidence="5" id="KW-0547">Nucleotide-binding</keyword>
<proteinExistence type="predicted"/>
<dbReference type="InterPro" id="IPR017441">
    <property type="entry name" value="Protein_kinase_ATP_BS"/>
</dbReference>
<evidence type="ECO:0000256" key="5">
    <source>
        <dbReference type="PROSITE-ProRule" id="PRU10141"/>
    </source>
</evidence>
<feature type="binding site" evidence="5">
    <location>
        <position position="112"/>
    </location>
    <ligand>
        <name>ATP</name>
        <dbReference type="ChEBI" id="CHEBI:30616"/>
    </ligand>
</feature>
<dbReference type="EMBL" id="AWWV01010850">
    <property type="protein sequence ID" value="OMO76752.1"/>
    <property type="molecule type" value="Genomic_DNA"/>
</dbReference>
<reference evidence="7 8" key="1">
    <citation type="submission" date="2013-09" db="EMBL/GenBank/DDBJ databases">
        <title>Corchorus capsularis genome sequencing.</title>
        <authorList>
            <person name="Alam M."/>
            <person name="Haque M.S."/>
            <person name="Islam M.S."/>
            <person name="Emdad E.M."/>
            <person name="Islam M.M."/>
            <person name="Ahmed B."/>
            <person name="Halim A."/>
            <person name="Hossen Q.M.M."/>
            <person name="Hossain M.Z."/>
            <person name="Ahmed R."/>
            <person name="Khan M.M."/>
            <person name="Islam R."/>
            <person name="Rashid M.M."/>
            <person name="Khan S.A."/>
            <person name="Rahman M.S."/>
            <person name="Alam M."/>
        </authorList>
    </citation>
    <scope>NUCLEOTIDE SEQUENCE [LARGE SCALE GENOMIC DNA]</scope>
    <source>
        <strain evidence="8">cv. CVL-1</strain>
        <tissue evidence="7">Whole seedling</tissue>
    </source>
</reference>
<dbReference type="PANTHER" id="PTHR47985">
    <property type="entry name" value="OS07G0668900 PROTEIN"/>
    <property type="match status" value="1"/>
</dbReference>
<dbReference type="InterPro" id="IPR011009">
    <property type="entry name" value="Kinase-like_dom_sf"/>
</dbReference>
<protein>
    <recommendedName>
        <fullName evidence="6">Protein kinase domain-containing protein</fullName>
    </recommendedName>
</protein>
<evidence type="ECO:0000256" key="3">
    <source>
        <dbReference type="ARBA" id="ARBA00023136"/>
    </source>
</evidence>
<dbReference type="PANTHER" id="PTHR47985:SF37">
    <property type="entry name" value="PROTEIN KINASE SUPERFAMILY PROTEIN"/>
    <property type="match status" value="1"/>
</dbReference>
<gene>
    <name evidence="7" type="ORF">CCACVL1_15440</name>
</gene>
<sequence length="176" mass="19603">MSLFTCCRVDVEQQSGSFKGRTNVLVGNNNNRKSSRSFMRNLSNRSVSSSKQKIAEEIQKVGKAKYSARIFTFPELVIATDNFNPNCLIGEGGFGRVYKGYIESIDQVVAVKQLDRNGTQGSREFFSEVLMLSLVQHPNLVNLIGYCADGDQSLLVYEYMANGSLEDHLLGMLNDI</sequence>